<dbReference type="HOGENOM" id="CLU_158278_0_0_1"/>
<sequence length="132" mass="15403">MQLAKHIRFVMRSARQGAKQVHFKTTMETSKEKMLEVAMSSPIKANTAAVPVDYQQLFSAVQYKINSFAPSQQKQIQVWARWPQLWNGFYTEDNYKKKAKKETTGCINLQKNRREALNECLTIAAKRYKQAW</sequence>
<gene>
    <name evidence="1" type="ORF">SELMODRAFT_426863</name>
</gene>
<dbReference type="PANTHER" id="PTHR36749">
    <property type="entry name" value="F7O18.3 PROTEIN"/>
    <property type="match status" value="1"/>
</dbReference>
<evidence type="ECO:0000313" key="2">
    <source>
        <dbReference type="Proteomes" id="UP000001514"/>
    </source>
</evidence>
<dbReference type="KEGG" id="smo:SELMODRAFT_426863"/>
<proteinExistence type="predicted"/>
<dbReference type="AlphaFoldDB" id="D8SXR4"/>
<dbReference type="Gramene" id="EFJ10934">
    <property type="protein sequence ID" value="EFJ10934"/>
    <property type="gene ID" value="SELMODRAFT_426863"/>
</dbReference>
<dbReference type="EMBL" id="GL377651">
    <property type="protein sequence ID" value="EFJ10934.1"/>
    <property type="molecule type" value="Genomic_DNA"/>
</dbReference>
<dbReference type="InParanoid" id="D8SXR4"/>
<name>D8SXR4_SELML</name>
<evidence type="ECO:0000313" key="1">
    <source>
        <dbReference type="EMBL" id="EFJ10934.1"/>
    </source>
</evidence>
<dbReference type="Proteomes" id="UP000001514">
    <property type="component" value="Unassembled WGS sequence"/>
</dbReference>
<organism evidence="2">
    <name type="scientific">Selaginella moellendorffii</name>
    <name type="common">Spikemoss</name>
    <dbReference type="NCBI Taxonomy" id="88036"/>
    <lineage>
        <taxon>Eukaryota</taxon>
        <taxon>Viridiplantae</taxon>
        <taxon>Streptophyta</taxon>
        <taxon>Embryophyta</taxon>
        <taxon>Tracheophyta</taxon>
        <taxon>Lycopodiopsida</taxon>
        <taxon>Selaginellales</taxon>
        <taxon>Selaginellaceae</taxon>
        <taxon>Selaginella</taxon>
    </lineage>
</organism>
<keyword evidence="2" id="KW-1185">Reference proteome</keyword>
<reference evidence="1 2" key="1">
    <citation type="journal article" date="2011" name="Science">
        <title>The Selaginella genome identifies genetic changes associated with the evolution of vascular plants.</title>
        <authorList>
            <person name="Banks J.A."/>
            <person name="Nishiyama T."/>
            <person name="Hasebe M."/>
            <person name="Bowman J.L."/>
            <person name="Gribskov M."/>
            <person name="dePamphilis C."/>
            <person name="Albert V.A."/>
            <person name="Aono N."/>
            <person name="Aoyama T."/>
            <person name="Ambrose B.A."/>
            <person name="Ashton N.W."/>
            <person name="Axtell M.J."/>
            <person name="Barker E."/>
            <person name="Barker M.S."/>
            <person name="Bennetzen J.L."/>
            <person name="Bonawitz N.D."/>
            <person name="Chapple C."/>
            <person name="Cheng C."/>
            <person name="Correa L.G."/>
            <person name="Dacre M."/>
            <person name="DeBarry J."/>
            <person name="Dreyer I."/>
            <person name="Elias M."/>
            <person name="Engstrom E.M."/>
            <person name="Estelle M."/>
            <person name="Feng L."/>
            <person name="Finet C."/>
            <person name="Floyd S.K."/>
            <person name="Frommer W.B."/>
            <person name="Fujita T."/>
            <person name="Gramzow L."/>
            <person name="Gutensohn M."/>
            <person name="Harholt J."/>
            <person name="Hattori M."/>
            <person name="Heyl A."/>
            <person name="Hirai T."/>
            <person name="Hiwatashi Y."/>
            <person name="Ishikawa M."/>
            <person name="Iwata M."/>
            <person name="Karol K.G."/>
            <person name="Koehler B."/>
            <person name="Kolukisaoglu U."/>
            <person name="Kubo M."/>
            <person name="Kurata T."/>
            <person name="Lalonde S."/>
            <person name="Li K."/>
            <person name="Li Y."/>
            <person name="Litt A."/>
            <person name="Lyons E."/>
            <person name="Manning G."/>
            <person name="Maruyama T."/>
            <person name="Michael T.P."/>
            <person name="Mikami K."/>
            <person name="Miyazaki S."/>
            <person name="Morinaga S."/>
            <person name="Murata T."/>
            <person name="Mueller-Roeber B."/>
            <person name="Nelson D.R."/>
            <person name="Obara M."/>
            <person name="Oguri Y."/>
            <person name="Olmstead R.G."/>
            <person name="Onodera N."/>
            <person name="Petersen B.L."/>
            <person name="Pils B."/>
            <person name="Prigge M."/>
            <person name="Rensing S.A."/>
            <person name="Riano-Pachon D.M."/>
            <person name="Roberts A.W."/>
            <person name="Sato Y."/>
            <person name="Scheller H.V."/>
            <person name="Schulz B."/>
            <person name="Schulz C."/>
            <person name="Shakirov E.V."/>
            <person name="Shibagaki N."/>
            <person name="Shinohara N."/>
            <person name="Shippen D.E."/>
            <person name="Soerensen I."/>
            <person name="Sotooka R."/>
            <person name="Sugimoto N."/>
            <person name="Sugita M."/>
            <person name="Sumikawa N."/>
            <person name="Tanurdzic M."/>
            <person name="Theissen G."/>
            <person name="Ulvskov P."/>
            <person name="Wakazuki S."/>
            <person name="Weng J.K."/>
            <person name="Willats W.W."/>
            <person name="Wipf D."/>
            <person name="Wolf P.G."/>
            <person name="Yang L."/>
            <person name="Zimmer A.D."/>
            <person name="Zhu Q."/>
            <person name="Mitros T."/>
            <person name="Hellsten U."/>
            <person name="Loque D."/>
            <person name="Otillar R."/>
            <person name="Salamov A."/>
            <person name="Schmutz J."/>
            <person name="Shapiro H."/>
            <person name="Lindquist E."/>
            <person name="Lucas S."/>
            <person name="Rokhsar D."/>
            <person name="Grigoriev I.V."/>
        </authorList>
    </citation>
    <scope>NUCLEOTIDE SEQUENCE [LARGE SCALE GENOMIC DNA]</scope>
</reference>
<accession>D8SXR4</accession>
<protein>
    <submittedName>
        <fullName evidence="1">Uncharacterized protein</fullName>
    </submittedName>
</protein>
<dbReference type="PANTHER" id="PTHR36749:SF1">
    <property type="entry name" value="F7O18.3 PROTEIN"/>
    <property type="match status" value="1"/>
</dbReference>